<name>D6U6V6_KTERA</name>
<dbReference type="EMBL" id="ADVG01000005">
    <property type="protein sequence ID" value="EFH80717.1"/>
    <property type="molecule type" value="Genomic_DNA"/>
</dbReference>
<gene>
    <name evidence="5" type="ORF">Krac_1333</name>
</gene>
<dbReference type="InterPro" id="IPR000086">
    <property type="entry name" value="NUDIX_hydrolase_dom"/>
</dbReference>
<evidence type="ECO:0000256" key="2">
    <source>
        <dbReference type="ARBA" id="ARBA00022801"/>
    </source>
</evidence>
<comment type="similarity">
    <text evidence="3">Belongs to the Nudix hydrolase family.</text>
</comment>
<dbReference type="InterPro" id="IPR015797">
    <property type="entry name" value="NUDIX_hydrolase-like_dom_sf"/>
</dbReference>
<dbReference type="RefSeq" id="WP_007923467.1">
    <property type="nucleotide sequence ID" value="NZ_ADVG01000005.1"/>
</dbReference>
<dbReference type="PANTHER" id="PTHR43046:SF16">
    <property type="entry name" value="ADP-RIBOSE PYROPHOSPHATASE YJHB-RELATED"/>
    <property type="match status" value="1"/>
</dbReference>
<dbReference type="Gene3D" id="3.90.79.10">
    <property type="entry name" value="Nucleoside Triphosphate Pyrophosphohydrolase"/>
    <property type="match status" value="1"/>
</dbReference>
<dbReference type="InterPro" id="IPR020476">
    <property type="entry name" value="Nudix_hydrolase"/>
</dbReference>
<dbReference type="PANTHER" id="PTHR43046">
    <property type="entry name" value="GDP-MANNOSE MANNOSYL HYDROLASE"/>
    <property type="match status" value="1"/>
</dbReference>
<comment type="cofactor">
    <cofactor evidence="1">
        <name>Mg(2+)</name>
        <dbReference type="ChEBI" id="CHEBI:18420"/>
    </cofactor>
</comment>
<dbReference type="PROSITE" id="PS51462">
    <property type="entry name" value="NUDIX"/>
    <property type="match status" value="1"/>
</dbReference>
<dbReference type="PRINTS" id="PR00502">
    <property type="entry name" value="NUDIXFAMILY"/>
</dbReference>
<dbReference type="STRING" id="485913.Krac_1333"/>
<evidence type="ECO:0000313" key="5">
    <source>
        <dbReference type="EMBL" id="EFH80717.1"/>
    </source>
</evidence>
<sequence length="168" mass="19429">MNAILVRLWNLLKIGTLQWYLLWFMHHKYIVGVSGVIFNEQGEILLLRHRFWREGSWGLPGGYAEHGESLEETVCREVREETGYEVEIERVLRLVSGYKLRMEVSFVGRLMGGERRLDAREIIEARFFAPVDLPTGLIRSHQHLISMALAGEGGERSVVSLHPTFPRR</sequence>
<keyword evidence="6" id="KW-1185">Reference proteome</keyword>
<feature type="domain" description="Nudix hydrolase" evidence="4">
    <location>
        <begin position="28"/>
        <end position="151"/>
    </location>
</feature>
<dbReference type="AlphaFoldDB" id="D6U6V6"/>
<evidence type="ECO:0000256" key="1">
    <source>
        <dbReference type="ARBA" id="ARBA00001946"/>
    </source>
</evidence>
<evidence type="ECO:0000256" key="3">
    <source>
        <dbReference type="RuleBase" id="RU003476"/>
    </source>
</evidence>
<dbReference type="Pfam" id="PF00293">
    <property type="entry name" value="NUDIX"/>
    <property type="match status" value="1"/>
</dbReference>
<dbReference type="SUPFAM" id="SSF55811">
    <property type="entry name" value="Nudix"/>
    <property type="match status" value="1"/>
</dbReference>
<evidence type="ECO:0000259" key="4">
    <source>
        <dbReference type="PROSITE" id="PS51462"/>
    </source>
</evidence>
<keyword evidence="2 3" id="KW-0378">Hydrolase</keyword>
<organism evidence="5 6">
    <name type="scientific">Ktedonobacter racemifer DSM 44963</name>
    <dbReference type="NCBI Taxonomy" id="485913"/>
    <lineage>
        <taxon>Bacteria</taxon>
        <taxon>Bacillati</taxon>
        <taxon>Chloroflexota</taxon>
        <taxon>Ktedonobacteria</taxon>
        <taxon>Ktedonobacterales</taxon>
        <taxon>Ktedonobacteraceae</taxon>
        <taxon>Ktedonobacter</taxon>
    </lineage>
</organism>
<dbReference type="Proteomes" id="UP000004508">
    <property type="component" value="Unassembled WGS sequence"/>
</dbReference>
<proteinExistence type="inferred from homology"/>
<dbReference type="eggNOG" id="COG1051">
    <property type="taxonomic scope" value="Bacteria"/>
</dbReference>
<dbReference type="GO" id="GO:0016787">
    <property type="term" value="F:hydrolase activity"/>
    <property type="evidence" value="ECO:0007669"/>
    <property type="project" value="UniProtKB-KW"/>
</dbReference>
<comment type="caution">
    <text evidence="5">The sequence shown here is derived from an EMBL/GenBank/DDBJ whole genome shotgun (WGS) entry which is preliminary data.</text>
</comment>
<dbReference type="InParanoid" id="D6U6V6"/>
<dbReference type="PROSITE" id="PS00893">
    <property type="entry name" value="NUDIX_BOX"/>
    <property type="match status" value="1"/>
</dbReference>
<accession>D6U6V6</accession>
<evidence type="ECO:0000313" key="6">
    <source>
        <dbReference type="Proteomes" id="UP000004508"/>
    </source>
</evidence>
<protein>
    <submittedName>
        <fullName evidence="5">NUDIX hydrolase</fullName>
    </submittedName>
</protein>
<dbReference type="OrthoDB" id="9787476at2"/>
<reference evidence="5 6" key="1">
    <citation type="journal article" date="2011" name="Stand. Genomic Sci.">
        <title>Non-contiguous finished genome sequence and contextual data of the filamentous soil bacterium Ktedonobacter racemifer type strain (SOSP1-21).</title>
        <authorList>
            <person name="Chang Y.J."/>
            <person name="Land M."/>
            <person name="Hauser L."/>
            <person name="Chertkov O."/>
            <person name="Del Rio T.G."/>
            <person name="Nolan M."/>
            <person name="Copeland A."/>
            <person name="Tice H."/>
            <person name="Cheng J.F."/>
            <person name="Lucas S."/>
            <person name="Han C."/>
            <person name="Goodwin L."/>
            <person name="Pitluck S."/>
            <person name="Ivanova N."/>
            <person name="Ovchinikova G."/>
            <person name="Pati A."/>
            <person name="Chen A."/>
            <person name="Palaniappan K."/>
            <person name="Mavromatis K."/>
            <person name="Liolios K."/>
            <person name="Brettin T."/>
            <person name="Fiebig A."/>
            <person name="Rohde M."/>
            <person name="Abt B."/>
            <person name="Goker M."/>
            <person name="Detter J.C."/>
            <person name="Woyke T."/>
            <person name="Bristow J."/>
            <person name="Eisen J.A."/>
            <person name="Markowitz V."/>
            <person name="Hugenholtz P."/>
            <person name="Kyrpides N.C."/>
            <person name="Klenk H.P."/>
            <person name="Lapidus A."/>
        </authorList>
    </citation>
    <scope>NUCLEOTIDE SEQUENCE [LARGE SCALE GENOMIC DNA]</scope>
    <source>
        <strain evidence="6">DSM 44963</strain>
    </source>
</reference>
<dbReference type="InterPro" id="IPR020084">
    <property type="entry name" value="NUDIX_hydrolase_CS"/>
</dbReference>